<organism evidence="3 4">
    <name type="scientific">Nocardia veterana</name>
    <dbReference type="NCBI Taxonomy" id="132249"/>
    <lineage>
        <taxon>Bacteria</taxon>
        <taxon>Bacillati</taxon>
        <taxon>Actinomycetota</taxon>
        <taxon>Actinomycetes</taxon>
        <taxon>Mycobacteriales</taxon>
        <taxon>Nocardiaceae</taxon>
        <taxon>Nocardia</taxon>
    </lineage>
</organism>
<sequence>MTATEHGTLDRRSGTRQAVAAGTSLAAAALLVVTGIVSALQGISAIAKDDIYVSGPQYIYKFDVTGWGWIHLVLGVLLVAAAIGLFTGATWGRVLAIILLGLSILANFLWLPYYPWWSILVIALDIVVIWAIATWDPRRV</sequence>
<proteinExistence type="predicted"/>
<feature type="transmembrane region" description="Helical" evidence="1">
    <location>
        <begin position="67"/>
        <end position="87"/>
    </location>
</feature>
<evidence type="ECO:0000313" key="4">
    <source>
        <dbReference type="Proteomes" id="UP000523447"/>
    </source>
</evidence>
<evidence type="ECO:0000313" key="3">
    <source>
        <dbReference type="EMBL" id="NKY85279.1"/>
    </source>
</evidence>
<accession>A0A7X6RH88</accession>
<gene>
    <name evidence="3" type="ORF">HGA07_06525</name>
</gene>
<dbReference type="AlphaFoldDB" id="A0A7X6RH88"/>
<feature type="transmembrane region" description="Helical" evidence="1">
    <location>
        <begin position="116"/>
        <end position="135"/>
    </location>
</feature>
<dbReference type="Pfam" id="PF23636">
    <property type="entry name" value="DUF7144"/>
    <property type="match status" value="1"/>
</dbReference>
<feature type="transmembrane region" description="Helical" evidence="1">
    <location>
        <begin position="94"/>
        <end position="110"/>
    </location>
</feature>
<comment type="caution">
    <text evidence="3">The sequence shown here is derived from an EMBL/GenBank/DDBJ whole genome shotgun (WGS) entry which is preliminary data.</text>
</comment>
<keyword evidence="1" id="KW-0472">Membrane</keyword>
<feature type="transmembrane region" description="Helical" evidence="1">
    <location>
        <begin position="21"/>
        <end position="47"/>
    </location>
</feature>
<dbReference type="EMBL" id="JAAXPE010000004">
    <property type="protein sequence ID" value="NKY85279.1"/>
    <property type="molecule type" value="Genomic_DNA"/>
</dbReference>
<feature type="domain" description="DUF7144" evidence="2">
    <location>
        <begin position="25"/>
        <end position="136"/>
    </location>
</feature>
<dbReference type="RefSeq" id="WP_051031520.1">
    <property type="nucleotide sequence ID" value="NZ_CAWPHS010000034.1"/>
</dbReference>
<evidence type="ECO:0000259" key="2">
    <source>
        <dbReference type="Pfam" id="PF23636"/>
    </source>
</evidence>
<protein>
    <recommendedName>
        <fullName evidence="2">DUF7144 domain-containing protein</fullName>
    </recommendedName>
</protein>
<name>A0A7X6RH88_9NOCA</name>
<dbReference type="InterPro" id="IPR055568">
    <property type="entry name" value="DUF7144"/>
</dbReference>
<reference evidence="3 4" key="1">
    <citation type="submission" date="2020-04" db="EMBL/GenBank/DDBJ databases">
        <title>MicrobeNet Type strains.</title>
        <authorList>
            <person name="Nicholson A.C."/>
        </authorList>
    </citation>
    <scope>NUCLEOTIDE SEQUENCE [LARGE SCALE GENOMIC DNA]</scope>
    <source>
        <strain evidence="3 4">DSM 44445</strain>
    </source>
</reference>
<keyword evidence="1" id="KW-0812">Transmembrane</keyword>
<keyword evidence="4" id="KW-1185">Reference proteome</keyword>
<keyword evidence="1" id="KW-1133">Transmembrane helix</keyword>
<dbReference type="Proteomes" id="UP000523447">
    <property type="component" value="Unassembled WGS sequence"/>
</dbReference>
<evidence type="ECO:0000256" key="1">
    <source>
        <dbReference type="SAM" id="Phobius"/>
    </source>
</evidence>